<dbReference type="Pfam" id="PF01872">
    <property type="entry name" value="RibD_C"/>
    <property type="match status" value="1"/>
</dbReference>
<dbReference type="Gene3D" id="3.40.430.10">
    <property type="entry name" value="Dihydrofolate Reductase, subunit A"/>
    <property type="match status" value="1"/>
</dbReference>
<dbReference type="SUPFAM" id="SSF53597">
    <property type="entry name" value="Dihydrofolate reductase-like"/>
    <property type="match status" value="1"/>
</dbReference>
<dbReference type="RefSeq" id="WP_126020689.1">
    <property type="nucleotide sequence ID" value="NZ_RXFT01000002.1"/>
</dbReference>
<dbReference type="PANTHER" id="PTHR38011">
    <property type="entry name" value="DIHYDROFOLATE REDUCTASE FAMILY PROTEIN (AFU_ORTHOLOGUE AFUA_8G06820)"/>
    <property type="match status" value="1"/>
</dbReference>
<dbReference type="InterPro" id="IPR002734">
    <property type="entry name" value="RibDG_C"/>
</dbReference>
<feature type="domain" description="Bacterial bifunctional deaminase-reductase C-terminal" evidence="1">
    <location>
        <begin position="3"/>
        <end position="191"/>
    </location>
</feature>
<evidence type="ECO:0000313" key="3">
    <source>
        <dbReference type="Proteomes" id="UP000281118"/>
    </source>
</evidence>
<dbReference type="Proteomes" id="UP000281118">
    <property type="component" value="Unassembled WGS sequence"/>
</dbReference>
<dbReference type="GO" id="GO:0008703">
    <property type="term" value="F:5-amino-6-(5-phosphoribosylamino)uracil reductase activity"/>
    <property type="evidence" value="ECO:0007669"/>
    <property type="project" value="InterPro"/>
</dbReference>
<dbReference type="EMBL" id="RXFT01000002">
    <property type="protein sequence ID" value="RUR66656.1"/>
    <property type="molecule type" value="Genomic_DNA"/>
</dbReference>
<evidence type="ECO:0000313" key="2">
    <source>
        <dbReference type="EMBL" id="RUR66656.1"/>
    </source>
</evidence>
<gene>
    <name evidence="2" type="ORF">EJP67_06220</name>
</gene>
<comment type="caution">
    <text evidence="2">The sequence shown here is derived from an EMBL/GenBank/DDBJ whole genome shotgun (WGS) entry which is preliminary data.</text>
</comment>
<dbReference type="OrthoDB" id="7342392at2"/>
<dbReference type="AlphaFoldDB" id="A0A3S0XQ73"/>
<sequence length="198" mass="22209">MTRKLILQMQMSVDGYVSPANGSLDWQLWGWGDRWGWDDRLKRDFNAVFEGIDTILLSRLIVQEGYLDHWGRAAKRFPADPHYAFAQKIVEARKVVLTDKLESSRWERTVIARGGMAEEVNALKREQGKDIITIGGVGFASALVAAGLVDEFQFFVNPTAVGAGRSVFHDPHKGHKLRLMGSTAYESGMVVNRYVPVT</sequence>
<name>A0A3S0XQ73_9BURK</name>
<reference evidence="2 3" key="1">
    <citation type="submission" date="2018-12" db="EMBL/GenBank/DDBJ databases">
        <title>The genome sequences of Variovorax guangxiensis DSM 27352.</title>
        <authorList>
            <person name="Gao J."/>
            <person name="Sun J."/>
        </authorList>
    </citation>
    <scope>NUCLEOTIDE SEQUENCE [LARGE SCALE GENOMIC DNA]</scope>
    <source>
        <strain evidence="2 3">DSM 27352</strain>
    </source>
</reference>
<dbReference type="InterPro" id="IPR024072">
    <property type="entry name" value="DHFR-like_dom_sf"/>
</dbReference>
<protein>
    <submittedName>
        <fullName evidence="2">Deaminase</fullName>
    </submittedName>
</protein>
<dbReference type="PANTHER" id="PTHR38011:SF11">
    <property type="entry name" value="2,5-DIAMINO-6-RIBOSYLAMINO-4(3H)-PYRIMIDINONE 5'-PHOSPHATE REDUCTASE"/>
    <property type="match status" value="1"/>
</dbReference>
<accession>A0A3S0XQ73</accession>
<dbReference type="GO" id="GO:0009231">
    <property type="term" value="P:riboflavin biosynthetic process"/>
    <property type="evidence" value="ECO:0007669"/>
    <property type="project" value="InterPro"/>
</dbReference>
<evidence type="ECO:0000259" key="1">
    <source>
        <dbReference type="Pfam" id="PF01872"/>
    </source>
</evidence>
<proteinExistence type="predicted"/>
<organism evidence="2 3">
    <name type="scientific">Variovorax guangxiensis</name>
    <dbReference type="NCBI Taxonomy" id="1775474"/>
    <lineage>
        <taxon>Bacteria</taxon>
        <taxon>Pseudomonadati</taxon>
        <taxon>Pseudomonadota</taxon>
        <taxon>Betaproteobacteria</taxon>
        <taxon>Burkholderiales</taxon>
        <taxon>Comamonadaceae</taxon>
        <taxon>Variovorax</taxon>
    </lineage>
</organism>
<dbReference type="InterPro" id="IPR050765">
    <property type="entry name" value="Riboflavin_Biosynth_HTPR"/>
</dbReference>